<evidence type="ECO:0000313" key="3">
    <source>
        <dbReference type="EMBL" id="MBC8571379.1"/>
    </source>
</evidence>
<dbReference type="InterPro" id="IPR011528">
    <property type="entry name" value="NERD"/>
</dbReference>
<dbReference type="Pfam" id="PF08378">
    <property type="entry name" value="NERD"/>
    <property type="match status" value="1"/>
</dbReference>
<gene>
    <name evidence="3" type="ORF">H8709_11180</name>
</gene>
<accession>A0A926I7Q3</accession>
<keyword evidence="1" id="KW-0472">Membrane</keyword>
<keyword evidence="1" id="KW-0812">Transmembrane</keyword>
<keyword evidence="4" id="KW-1185">Reference proteome</keyword>
<sequence>MDFRNFTTFQWILAACVAAMVLLVIGVLFLTFRRMYLLKKGKYNQKKAFSILRRYASVRNFKVLQNVTVEINGRSAHIDLMLVGFFGILFFEVEDFEGEYYGNLKDETWAYVSKDLRKTRIPNAVVKLERDIDVIRTIFAANDVYKVQMEPMVLLSPFKKRTEIYLSESIPYLRVNELRKHLDKVKYDKDNNVDVPRVVSLIEQYRKN</sequence>
<proteinExistence type="predicted"/>
<keyword evidence="1" id="KW-1133">Transmembrane helix</keyword>
<evidence type="ECO:0000259" key="2">
    <source>
        <dbReference type="PROSITE" id="PS50965"/>
    </source>
</evidence>
<evidence type="ECO:0000256" key="1">
    <source>
        <dbReference type="SAM" id="Phobius"/>
    </source>
</evidence>
<comment type="caution">
    <text evidence="3">The sequence shown here is derived from an EMBL/GenBank/DDBJ whole genome shotgun (WGS) entry which is preliminary data.</text>
</comment>
<name>A0A926I7Q3_9FIRM</name>
<feature type="domain" description="NERD" evidence="2">
    <location>
        <begin position="40"/>
        <end position="158"/>
    </location>
</feature>
<dbReference type="RefSeq" id="WP_262398432.1">
    <property type="nucleotide sequence ID" value="NZ_JACRTC010000011.1"/>
</dbReference>
<dbReference type="AlphaFoldDB" id="A0A926I7Q3"/>
<protein>
    <submittedName>
        <fullName evidence="3">NERD domain-containing protein</fullName>
    </submittedName>
</protein>
<organism evidence="3 4">
    <name type="scientific">Zongyangia hominis</name>
    <dbReference type="NCBI Taxonomy" id="2763677"/>
    <lineage>
        <taxon>Bacteria</taxon>
        <taxon>Bacillati</taxon>
        <taxon>Bacillota</taxon>
        <taxon>Clostridia</taxon>
        <taxon>Eubacteriales</taxon>
        <taxon>Oscillospiraceae</taxon>
        <taxon>Zongyangia</taxon>
    </lineage>
</organism>
<reference evidence="3" key="1">
    <citation type="submission" date="2020-08" db="EMBL/GenBank/DDBJ databases">
        <title>Genome public.</title>
        <authorList>
            <person name="Liu C."/>
            <person name="Sun Q."/>
        </authorList>
    </citation>
    <scope>NUCLEOTIDE SEQUENCE</scope>
    <source>
        <strain evidence="3">NSJ-54</strain>
    </source>
</reference>
<dbReference type="EMBL" id="JACRTC010000011">
    <property type="protein sequence ID" value="MBC8571379.1"/>
    <property type="molecule type" value="Genomic_DNA"/>
</dbReference>
<evidence type="ECO:0000313" key="4">
    <source>
        <dbReference type="Proteomes" id="UP000660861"/>
    </source>
</evidence>
<dbReference type="Proteomes" id="UP000660861">
    <property type="component" value="Unassembled WGS sequence"/>
</dbReference>
<dbReference type="PROSITE" id="PS50965">
    <property type="entry name" value="NERD"/>
    <property type="match status" value="1"/>
</dbReference>
<dbReference type="PROSITE" id="PS51257">
    <property type="entry name" value="PROKAR_LIPOPROTEIN"/>
    <property type="match status" value="1"/>
</dbReference>
<feature type="transmembrane region" description="Helical" evidence="1">
    <location>
        <begin position="12"/>
        <end position="32"/>
    </location>
</feature>